<dbReference type="RefSeq" id="WP_095131831.1">
    <property type="nucleotide sequence ID" value="NZ_NIBG01000003.1"/>
</dbReference>
<dbReference type="SMART" id="SM01078">
    <property type="entry name" value="CGGC"/>
    <property type="match status" value="1"/>
</dbReference>
<dbReference type="Pfam" id="PF08821">
    <property type="entry name" value="CGGC"/>
    <property type="match status" value="1"/>
</dbReference>
<proteinExistence type="predicted"/>
<gene>
    <name evidence="2" type="ORF">CCE28_05630</name>
</gene>
<dbReference type="EMBL" id="NIBG01000003">
    <property type="protein sequence ID" value="PAB60375.1"/>
    <property type="molecule type" value="Genomic_DNA"/>
</dbReference>
<keyword evidence="3" id="KW-1185">Reference proteome</keyword>
<dbReference type="InterPro" id="IPR014925">
    <property type="entry name" value="CGGC_dom"/>
</dbReference>
<dbReference type="Proteomes" id="UP000216024">
    <property type="component" value="Unassembled WGS sequence"/>
</dbReference>
<evidence type="ECO:0000313" key="2">
    <source>
        <dbReference type="EMBL" id="PAB60375.1"/>
    </source>
</evidence>
<evidence type="ECO:0000259" key="1">
    <source>
        <dbReference type="SMART" id="SM01078"/>
    </source>
</evidence>
<accession>A0A267MNB9</accession>
<comment type="caution">
    <text evidence="2">The sequence shown here is derived from an EMBL/GenBank/DDBJ whole genome shotgun (WGS) entry which is preliminary data.</text>
</comment>
<reference evidence="2 3" key="1">
    <citation type="submission" date="2017-06" db="EMBL/GenBank/DDBJ databases">
        <title>Draft genome sequence of anaerobic fermentative bacterium Anaeromicrobium sediminis DY2726D isolated from West Pacific Ocean sediments.</title>
        <authorList>
            <person name="Zeng X."/>
        </authorList>
    </citation>
    <scope>NUCLEOTIDE SEQUENCE [LARGE SCALE GENOMIC DNA]</scope>
    <source>
        <strain evidence="2 3">DY2726D</strain>
    </source>
</reference>
<organism evidence="2 3">
    <name type="scientific">Anaeromicrobium sediminis</name>
    <dbReference type="NCBI Taxonomy" id="1478221"/>
    <lineage>
        <taxon>Bacteria</taxon>
        <taxon>Bacillati</taxon>
        <taxon>Bacillota</taxon>
        <taxon>Clostridia</taxon>
        <taxon>Peptostreptococcales</taxon>
        <taxon>Thermotaleaceae</taxon>
        <taxon>Anaeromicrobium</taxon>
    </lineage>
</organism>
<sequence>MKVGLIRCMQTEDSCPATTDLKVMKEKKCAFEGVEGEIEVIGVNTCGGCPGKKAITRAVEMVKRGADTIALASCITRGNPIGFACPHAEKMKNAIAKKLGDTIKIIDYTH</sequence>
<dbReference type="AlphaFoldDB" id="A0A267MNB9"/>
<dbReference type="OrthoDB" id="9792960at2"/>
<feature type="domain" description="CGGC" evidence="1">
    <location>
        <begin position="2"/>
        <end position="110"/>
    </location>
</feature>
<evidence type="ECO:0000313" key="3">
    <source>
        <dbReference type="Proteomes" id="UP000216024"/>
    </source>
</evidence>
<name>A0A267MNB9_9FIRM</name>
<protein>
    <submittedName>
        <fullName evidence="2">CGGC domain-containing protein</fullName>
    </submittedName>
</protein>